<protein>
    <submittedName>
        <fullName evidence="1">Uncharacterized protein</fullName>
    </submittedName>
</protein>
<evidence type="ECO:0000313" key="2">
    <source>
        <dbReference type="Proteomes" id="UP001214628"/>
    </source>
</evidence>
<gene>
    <name evidence="1" type="ORF">MPSI1_000039</name>
</gene>
<dbReference type="Proteomes" id="UP001214628">
    <property type="component" value="Chromosome 1"/>
</dbReference>
<proteinExistence type="predicted"/>
<sequence length="202" mass="22366">MSQMKHGDTGSISIRSLGTQSDSLQASLSCSHFEPLDVPPQLSAILMQPTLLLRRQFEKYPLKSSEDASWKMNMLNVKYAITHTNGQMLMTLVHRGNQAMQADLIDTQGNTLATLDLGNGGSQGNIRVFLQADLDEFDDLHVVSQICPDLEAFRSKYDMYCSNTSGRIEWFGRLTENPAKSSSDVVDAQKTCLASIQNATFL</sequence>
<keyword evidence="2" id="KW-1185">Reference proteome</keyword>
<evidence type="ECO:0000313" key="1">
    <source>
        <dbReference type="EMBL" id="WFD41412.1"/>
    </source>
</evidence>
<dbReference type="EMBL" id="CP118375">
    <property type="protein sequence ID" value="WFD41412.1"/>
    <property type="molecule type" value="Genomic_DNA"/>
</dbReference>
<organism evidence="1 2">
    <name type="scientific">Malassezia psittaci</name>
    <dbReference type="NCBI Taxonomy" id="1821823"/>
    <lineage>
        <taxon>Eukaryota</taxon>
        <taxon>Fungi</taxon>
        <taxon>Dikarya</taxon>
        <taxon>Basidiomycota</taxon>
        <taxon>Ustilaginomycotina</taxon>
        <taxon>Malasseziomycetes</taxon>
        <taxon>Malasseziales</taxon>
        <taxon>Malasseziaceae</taxon>
        <taxon>Malassezia</taxon>
    </lineage>
</organism>
<reference evidence="1" key="1">
    <citation type="submission" date="2023-02" db="EMBL/GenBank/DDBJ databases">
        <title>Mating type loci evolution in Malassezia.</title>
        <authorList>
            <person name="Coelho M.A."/>
        </authorList>
    </citation>
    <scope>NUCLEOTIDE SEQUENCE</scope>
    <source>
        <strain evidence="1">CBS 14136</strain>
    </source>
</reference>
<dbReference type="AlphaFoldDB" id="A0AAF0JC11"/>
<name>A0AAF0JC11_9BASI</name>
<accession>A0AAF0JC11</accession>